<dbReference type="SUPFAM" id="SSF88659">
    <property type="entry name" value="Sigma3 and sigma4 domains of RNA polymerase sigma factors"/>
    <property type="match status" value="1"/>
</dbReference>
<keyword evidence="4 6" id="KW-0238">DNA-binding</keyword>
<dbReference type="Pfam" id="PF04542">
    <property type="entry name" value="Sigma70_r2"/>
    <property type="match status" value="1"/>
</dbReference>
<dbReference type="GO" id="GO:0016987">
    <property type="term" value="F:sigma factor activity"/>
    <property type="evidence" value="ECO:0007669"/>
    <property type="project" value="UniProtKB-KW"/>
</dbReference>
<dbReference type="NCBIfam" id="TIGR02937">
    <property type="entry name" value="sigma70-ECF"/>
    <property type="match status" value="1"/>
</dbReference>
<dbReference type="GO" id="GO:0000428">
    <property type="term" value="C:DNA-directed RNA polymerase complex"/>
    <property type="evidence" value="ECO:0007669"/>
    <property type="project" value="UniProtKB-KW"/>
</dbReference>
<dbReference type="InterPro" id="IPR007627">
    <property type="entry name" value="RNA_pol_sigma70_r2"/>
</dbReference>
<dbReference type="AlphaFoldDB" id="A0A917TWM1"/>
<dbReference type="InterPro" id="IPR013324">
    <property type="entry name" value="RNA_pol_sigma_r3/r4-like"/>
</dbReference>
<dbReference type="SUPFAM" id="SSF88946">
    <property type="entry name" value="Sigma2 domain of RNA polymerase sigma factors"/>
    <property type="match status" value="1"/>
</dbReference>
<evidence type="ECO:0000256" key="3">
    <source>
        <dbReference type="ARBA" id="ARBA00023082"/>
    </source>
</evidence>
<reference evidence="9" key="1">
    <citation type="journal article" date="2014" name="Int. J. Syst. Evol. Microbiol.">
        <title>Complete genome sequence of Corynebacterium casei LMG S-19264T (=DSM 44701T), isolated from a smear-ripened cheese.</title>
        <authorList>
            <consortium name="US DOE Joint Genome Institute (JGI-PGF)"/>
            <person name="Walter F."/>
            <person name="Albersmeier A."/>
            <person name="Kalinowski J."/>
            <person name="Ruckert C."/>
        </authorList>
    </citation>
    <scope>NUCLEOTIDE SEQUENCE</scope>
    <source>
        <strain evidence="9">CGMCC 1.6333</strain>
    </source>
</reference>
<dbReference type="InterPro" id="IPR036388">
    <property type="entry name" value="WH-like_DNA-bd_sf"/>
</dbReference>
<comment type="caution">
    <text evidence="9">The sequence shown here is derived from an EMBL/GenBank/DDBJ whole genome shotgun (WGS) entry which is preliminary data.</text>
</comment>
<feature type="domain" description="RNA polymerase sigma-70 region 2" evidence="7">
    <location>
        <begin position="15"/>
        <end position="80"/>
    </location>
</feature>
<evidence type="ECO:0000313" key="10">
    <source>
        <dbReference type="Proteomes" id="UP000618460"/>
    </source>
</evidence>
<dbReference type="InterPro" id="IPR013325">
    <property type="entry name" value="RNA_pol_sigma_r2"/>
</dbReference>
<feature type="domain" description="RNA polymerase sigma factor 70 region 4 type 2" evidence="8">
    <location>
        <begin position="111"/>
        <end position="162"/>
    </location>
</feature>
<sequence length="177" mass="21141">MTSEKQREADICECYERYGDAIFKYILVMIQDYQQAEDLTQETFLKAYSFYDTFNHKSSKKTWLFSVARNTTIDYIRRRKPLWLIKELLILRKEEAPLPEELVIIKEDVQDLYQVLGKMKSKHKEVIILRKIKGFTIRETAEILDWSEGKVRTTLFRAMSELQTRLIKEGFVNEKTI</sequence>
<dbReference type="Gene3D" id="1.10.10.10">
    <property type="entry name" value="Winged helix-like DNA-binding domain superfamily/Winged helix DNA-binding domain"/>
    <property type="match status" value="1"/>
</dbReference>
<evidence type="ECO:0000313" key="9">
    <source>
        <dbReference type="EMBL" id="GGM39148.1"/>
    </source>
</evidence>
<dbReference type="GO" id="GO:0006950">
    <property type="term" value="P:response to stress"/>
    <property type="evidence" value="ECO:0007669"/>
    <property type="project" value="UniProtKB-ARBA"/>
</dbReference>
<dbReference type="InterPro" id="IPR013249">
    <property type="entry name" value="RNA_pol_sigma70_r4_t2"/>
</dbReference>
<keyword evidence="5 6" id="KW-0804">Transcription</keyword>
<evidence type="ECO:0000256" key="5">
    <source>
        <dbReference type="ARBA" id="ARBA00023163"/>
    </source>
</evidence>
<reference evidence="9" key="2">
    <citation type="submission" date="2020-09" db="EMBL/GenBank/DDBJ databases">
        <authorList>
            <person name="Sun Q."/>
            <person name="Zhou Y."/>
        </authorList>
    </citation>
    <scope>NUCLEOTIDE SEQUENCE</scope>
    <source>
        <strain evidence="9">CGMCC 1.6333</strain>
    </source>
</reference>
<keyword evidence="10" id="KW-1185">Reference proteome</keyword>
<gene>
    <name evidence="9" type="ORF">GCM10011351_26640</name>
</gene>
<dbReference type="Gene3D" id="1.10.1740.10">
    <property type="match status" value="1"/>
</dbReference>
<keyword evidence="9" id="KW-0240">DNA-directed RNA polymerase</keyword>
<evidence type="ECO:0000256" key="6">
    <source>
        <dbReference type="RuleBase" id="RU000716"/>
    </source>
</evidence>
<keyword evidence="3 6" id="KW-0731">Sigma factor</keyword>
<dbReference type="InterPro" id="IPR000838">
    <property type="entry name" value="RNA_pol_sigma70_ECF_CS"/>
</dbReference>
<dbReference type="EMBL" id="BMLG01000019">
    <property type="protein sequence ID" value="GGM39148.1"/>
    <property type="molecule type" value="Genomic_DNA"/>
</dbReference>
<dbReference type="OrthoDB" id="306910at2"/>
<proteinExistence type="inferred from homology"/>
<comment type="similarity">
    <text evidence="1 6">Belongs to the sigma-70 factor family. ECF subfamily.</text>
</comment>
<protein>
    <recommendedName>
        <fullName evidence="6">RNA polymerase sigma factor</fullName>
    </recommendedName>
</protein>
<dbReference type="GO" id="GO:0006352">
    <property type="term" value="P:DNA-templated transcription initiation"/>
    <property type="evidence" value="ECO:0007669"/>
    <property type="project" value="InterPro"/>
</dbReference>
<dbReference type="CDD" id="cd06171">
    <property type="entry name" value="Sigma70_r4"/>
    <property type="match status" value="1"/>
</dbReference>
<dbReference type="InterPro" id="IPR014284">
    <property type="entry name" value="RNA_pol_sigma-70_dom"/>
</dbReference>
<dbReference type="RefSeq" id="WP_117156093.1">
    <property type="nucleotide sequence ID" value="NZ_BMLG01000019.1"/>
</dbReference>
<evidence type="ECO:0000256" key="4">
    <source>
        <dbReference type="ARBA" id="ARBA00023125"/>
    </source>
</evidence>
<evidence type="ECO:0000259" key="7">
    <source>
        <dbReference type="Pfam" id="PF04542"/>
    </source>
</evidence>
<accession>A0A917TWM1</accession>
<name>A0A917TWM1_9BACI</name>
<dbReference type="Pfam" id="PF08281">
    <property type="entry name" value="Sigma70_r4_2"/>
    <property type="match status" value="1"/>
</dbReference>
<evidence type="ECO:0000259" key="8">
    <source>
        <dbReference type="Pfam" id="PF08281"/>
    </source>
</evidence>
<organism evidence="9 10">
    <name type="scientific">Paraliobacillus quinghaiensis</name>
    <dbReference type="NCBI Taxonomy" id="470815"/>
    <lineage>
        <taxon>Bacteria</taxon>
        <taxon>Bacillati</taxon>
        <taxon>Bacillota</taxon>
        <taxon>Bacilli</taxon>
        <taxon>Bacillales</taxon>
        <taxon>Bacillaceae</taxon>
        <taxon>Paraliobacillus</taxon>
    </lineage>
</organism>
<dbReference type="PROSITE" id="PS01063">
    <property type="entry name" value="SIGMA70_ECF"/>
    <property type="match status" value="1"/>
</dbReference>
<dbReference type="PANTHER" id="PTHR43133">
    <property type="entry name" value="RNA POLYMERASE ECF-TYPE SIGMA FACTO"/>
    <property type="match status" value="1"/>
</dbReference>
<dbReference type="GO" id="GO:0003677">
    <property type="term" value="F:DNA binding"/>
    <property type="evidence" value="ECO:0007669"/>
    <property type="project" value="UniProtKB-KW"/>
</dbReference>
<evidence type="ECO:0000256" key="1">
    <source>
        <dbReference type="ARBA" id="ARBA00010641"/>
    </source>
</evidence>
<evidence type="ECO:0000256" key="2">
    <source>
        <dbReference type="ARBA" id="ARBA00023015"/>
    </source>
</evidence>
<keyword evidence="2 6" id="KW-0805">Transcription regulation</keyword>
<dbReference type="Proteomes" id="UP000618460">
    <property type="component" value="Unassembled WGS sequence"/>
</dbReference>
<dbReference type="PANTHER" id="PTHR43133:SF60">
    <property type="entry name" value="RNA POLYMERASE SIGMA FACTOR SIGV"/>
    <property type="match status" value="1"/>
</dbReference>
<dbReference type="InterPro" id="IPR039425">
    <property type="entry name" value="RNA_pol_sigma-70-like"/>
</dbReference>